<evidence type="ECO:0000256" key="1">
    <source>
        <dbReference type="SAM" id="MobiDB-lite"/>
    </source>
</evidence>
<sequence length="81" mass="8795">MDVAPPHQHHTSTVTEDNGGFPLLVAPEGHCVYGRASKSTEEPPPIDSLTSSGRPGHGLQEMAWTHERSKSSYESPTVMVR</sequence>
<comment type="caution">
    <text evidence="2">The sequence shown here is derived from an EMBL/GenBank/DDBJ whole genome shotgun (WGS) entry which is preliminary data.</text>
</comment>
<protein>
    <submittedName>
        <fullName evidence="2">Uncharacterized protein</fullName>
    </submittedName>
</protein>
<proteinExistence type="predicted"/>
<evidence type="ECO:0000313" key="2">
    <source>
        <dbReference type="EMBL" id="KAJ1116247.1"/>
    </source>
</evidence>
<feature type="region of interest" description="Disordered" evidence="1">
    <location>
        <begin position="34"/>
        <end position="81"/>
    </location>
</feature>
<gene>
    <name evidence="2" type="ORF">NDU88_004463</name>
</gene>
<feature type="region of interest" description="Disordered" evidence="1">
    <location>
        <begin position="1"/>
        <end position="22"/>
    </location>
</feature>
<dbReference type="AlphaFoldDB" id="A0AAV7NJM8"/>
<reference evidence="2" key="1">
    <citation type="journal article" date="2022" name="bioRxiv">
        <title>Sequencing and chromosome-scale assembly of the giantPleurodeles waltlgenome.</title>
        <authorList>
            <person name="Brown T."/>
            <person name="Elewa A."/>
            <person name="Iarovenko S."/>
            <person name="Subramanian E."/>
            <person name="Araus A.J."/>
            <person name="Petzold A."/>
            <person name="Susuki M."/>
            <person name="Suzuki K.-i.T."/>
            <person name="Hayashi T."/>
            <person name="Toyoda A."/>
            <person name="Oliveira C."/>
            <person name="Osipova E."/>
            <person name="Leigh N.D."/>
            <person name="Simon A."/>
            <person name="Yun M.H."/>
        </authorList>
    </citation>
    <scope>NUCLEOTIDE SEQUENCE</scope>
    <source>
        <strain evidence="2">20211129_DDA</strain>
        <tissue evidence="2">Liver</tissue>
    </source>
</reference>
<evidence type="ECO:0000313" key="3">
    <source>
        <dbReference type="Proteomes" id="UP001066276"/>
    </source>
</evidence>
<name>A0AAV7NJM8_PLEWA</name>
<organism evidence="2 3">
    <name type="scientific">Pleurodeles waltl</name>
    <name type="common">Iberian ribbed newt</name>
    <dbReference type="NCBI Taxonomy" id="8319"/>
    <lineage>
        <taxon>Eukaryota</taxon>
        <taxon>Metazoa</taxon>
        <taxon>Chordata</taxon>
        <taxon>Craniata</taxon>
        <taxon>Vertebrata</taxon>
        <taxon>Euteleostomi</taxon>
        <taxon>Amphibia</taxon>
        <taxon>Batrachia</taxon>
        <taxon>Caudata</taxon>
        <taxon>Salamandroidea</taxon>
        <taxon>Salamandridae</taxon>
        <taxon>Pleurodelinae</taxon>
        <taxon>Pleurodeles</taxon>
    </lineage>
</organism>
<dbReference type="EMBL" id="JANPWB010000012">
    <property type="protein sequence ID" value="KAJ1116247.1"/>
    <property type="molecule type" value="Genomic_DNA"/>
</dbReference>
<dbReference type="Proteomes" id="UP001066276">
    <property type="component" value="Chromosome 8"/>
</dbReference>
<keyword evidence="3" id="KW-1185">Reference proteome</keyword>
<accession>A0AAV7NJM8</accession>